<keyword evidence="14" id="KW-1185">Reference proteome</keyword>
<dbReference type="CDD" id="cd00187">
    <property type="entry name" value="TOP4c"/>
    <property type="match status" value="1"/>
</dbReference>
<dbReference type="GO" id="GO:0009330">
    <property type="term" value="C:DNA topoisomerase type II (double strand cut, ATP-hydrolyzing) complex"/>
    <property type="evidence" value="ECO:0007669"/>
    <property type="project" value="TreeGrafter"/>
</dbReference>
<name>A0A089YTJ3_9PSED</name>
<comment type="function">
    <text evidence="8">A type II topoisomerase that negatively supercoils closed circular double-stranded (ds) DNA in an ATP-dependent manner to modulate DNA topology and maintain chromosomes in an underwound state. Negative supercoiling favors strand separation, and DNA replication, transcription, recombination and repair, all of which involve strand separation. Also able to catalyze the interconversion of other topological isomers of dsDNA rings, including catenanes and knotted rings. Type II topoisomerases break and join 2 DNA strands simultaneously in an ATP-dependent manner.</text>
</comment>
<dbReference type="PROSITE" id="PS52040">
    <property type="entry name" value="TOPO_IIA"/>
    <property type="match status" value="1"/>
</dbReference>
<dbReference type="NCBIfam" id="NF004043">
    <property type="entry name" value="PRK05560.1"/>
    <property type="match status" value="1"/>
</dbReference>
<evidence type="ECO:0000256" key="8">
    <source>
        <dbReference type="HAMAP-Rule" id="MF_01897"/>
    </source>
</evidence>
<dbReference type="InterPro" id="IPR050220">
    <property type="entry name" value="Type_II_DNA_Topoisomerases"/>
</dbReference>
<evidence type="ECO:0000256" key="2">
    <source>
        <dbReference type="ARBA" id="ARBA00008263"/>
    </source>
</evidence>
<dbReference type="KEGG" id="prh:LT40_06195"/>
<dbReference type="Gene3D" id="1.10.268.10">
    <property type="entry name" value="Topoisomerase, domain 3"/>
    <property type="match status" value="1"/>
</dbReference>
<dbReference type="GO" id="GO:0034335">
    <property type="term" value="F:DNA negative supercoiling activity"/>
    <property type="evidence" value="ECO:0007669"/>
    <property type="project" value="UniProtKB-ARBA"/>
</dbReference>
<organism evidence="13 14">
    <name type="scientific">Pseudomonas rhizosphaerae</name>
    <dbReference type="NCBI Taxonomy" id="216142"/>
    <lineage>
        <taxon>Bacteria</taxon>
        <taxon>Pseudomonadati</taxon>
        <taxon>Pseudomonadota</taxon>
        <taxon>Gammaproteobacteria</taxon>
        <taxon>Pseudomonadales</taxon>
        <taxon>Pseudomonadaceae</taxon>
        <taxon>Pseudomonas</taxon>
    </lineage>
</organism>
<dbReference type="InterPro" id="IPR035516">
    <property type="entry name" value="Gyrase/topoIV_suA_C"/>
</dbReference>
<dbReference type="NCBIfam" id="NF004044">
    <property type="entry name" value="PRK05561.1"/>
    <property type="match status" value="1"/>
</dbReference>
<dbReference type="Gene3D" id="2.120.10.90">
    <property type="entry name" value="DNA gyrase/topoisomerase IV, subunit A, C-terminal"/>
    <property type="match status" value="1"/>
</dbReference>
<dbReference type="eggNOG" id="COG0188">
    <property type="taxonomic scope" value="Bacteria"/>
</dbReference>
<dbReference type="SUPFAM" id="SSF101904">
    <property type="entry name" value="GyrA/ParC C-terminal domain-like"/>
    <property type="match status" value="1"/>
</dbReference>
<evidence type="ECO:0000256" key="4">
    <source>
        <dbReference type="ARBA" id="ARBA00022840"/>
    </source>
</evidence>
<dbReference type="InterPro" id="IPR006691">
    <property type="entry name" value="GyrA/parC_rep"/>
</dbReference>
<dbReference type="InterPro" id="IPR013758">
    <property type="entry name" value="Topo_IIA_A/C_ab"/>
</dbReference>
<dbReference type="HAMAP" id="MF_01897">
    <property type="entry name" value="GyrA"/>
    <property type="match status" value="1"/>
</dbReference>
<dbReference type="InterPro" id="IPR013760">
    <property type="entry name" value="Topo_IIA-like_dom_sf"/>
</dbReference>
<sequence>MGELAKEILPVNIEDELRQSYLDYAMSVIVGRALPDARDGLKPVHRRVLFAMSELGNDWNKPYKKSARVVGDVIGKYHPHGDTAVYDTIVRMAQPFSLRYLLVDGQGNFGSVDGDNAAAMRYTEVRMTKLAHELLADLHKETVDWVPNYDGTELIPAVMPTRIPNLLVNGSSGIAVGMATNIPPHNLGEVLDGCLAVIDNPDVTIDELMQFIPGPDFPTAAIINGRQGIIEAYRTGRGRIYMRARSHVEDIDKVGGRQQIVVTELPYQLNKARLIEKIAELVKEKKLEGISELRDESDKDGMRIVIELRRGEVPEVILNNLYAQTQLQAVFGINIVALIDNRPRILNLKDLLEAFVRHRREVVTRRTVFELRKARERGHILEGQAVALSNIDPVIALIKASPTPSEAKEALISTPWESSAVVAMVERAGAESSRPENLDPQYGLRDGKYFLSPEQAQAILELRLHRLTGLEHEKLLAEYQEILNQIAELIRILNSAERLMEVIREELELIRAEYGDVRRTEILDSRLDLTLGDMIPEEERVVTISHSGYAKTQPLSSYQAQRRGGKGKSATGVKDEDYISHLLVANSHATLLLFSSKGKVYWLKTYEIPEASRAARGRPLVNLLPLDDGEYITTMLQIDLEALQATAGADEELDDADDTVLEGEIVEPEEVVEAAEGEDGDTAELVAEPTGAYIFMATAFGTVKKTPLAQFARPRSSGLIALKLKEGDTLIAAAITDGAKEVMLFSDAGKVIRFAEGVVRQMGRGARGIRGMRLGKGQQLISMLIPESGAQILTASERGFGKRTPLSKFPRRGRGGQGVIAMVTKERNGKLIGAIQSQEGEEIMLISDQGTLVRTRVGEVSSLGRNTQGVTLIKLITDEKLVGLERVQEPSEVEDDELEEGVEGAEGIEAVELDDSEVAQGDVEPDAADEAPEE</sequence>
<feature type="active site" description="O-(5'-phospho-DNA)-tyrosine intermediate" evidence="8 9">
    <location>
        <position position="122"/>
    </location>
</feature>
<dbReference type="Pfam" id="PF00521">
    <property type="entry name" value="DNA_topoisoIV"/>
    <property type="match status" value="1"/>
</dbReference>
<dbReference type="GO" id="GO:0006265">
    <property type="term" value="P:DNA topological change"/>
    <property type="evidence" value="ECO:0007669"/>
    <property type="project" value="UniProtKB-UniRule"/>
</dbReference>
<feature type="coiled-coil region" evidence="10">
    <location>
        <begin position="472"/>
        <end position="513"/>
    </location>
</feature>
<dbReference type="AlphaFoldDB" id="A0A089YTJ3"/>
<comment type="catalytic activity">
    <reaction evidence="1 8 9">
        <text>ATP-dependent breakage, passage and rejoining of double-stranded DNA.</text>
        <dbReference type="EC" id="5.6.2.2"/>
    </reaction>
</comment>
<comment type="subcellular location">
    <subcellularLocation>
        <location evidence="8">Cytoplasm</location>
    </subcellularLocation>
</comment>
<dbReference type="PANTHER" id="PTHR43493">
    <property type="entry name" value="DNA GYRASE/TOPOISOMERASE SUBUNIT A"/>
    <property type="match status" value="1"/>
</dbReference>
<evidence type="ECO:0000256" key="9">
    <source>
        <dbReference type="PROSITE-ProRule" id="PRU01384"/>
    </source>
</evidence>
<comment type="miscellaneous">
    <text evidence="8">Few gyrases are as efficient as E.coli at forming negative supercoils. Not all organisms have 2 type II topoisomerases; in organisms with a single type II topoisomerase this enzyme also has to decatenate newly replicated chromosomes.</text>
</comment>
<dbReference type="Pfam" id="PF03989">
    <property type="entry name" value="DNA_gyraseA_C"/>
    <property type="match status" value="6"/>
</dbReference>
<dbReference type="Gene3D" id="3.30.1360.40">
    <property type="match status" value="1"/>
</dbReference>
<dbReference type="Proteomes" id="UP000029499">
    <property type="component" value="Chromosome"/>
</dbReference>
<accession>A0A089YTJ3</accession>
<dbReference type="GO" id="GO:0006261">
    <property type="term" value="P:DNA-templated DNA replication"/>
    <property type="evidence" value="ECO:0007669"/>
    <property type="project" value="UniProtKB-UniRule"/>
</dbReference>
<reference evidence="13 14" key="1">
    <citation type="journal article" date="2015" name="J. Biotechnol.">
        <title>Complete genome sequence of Pseudomonas rhizosphaerae IH5T (=DSM 16299T), a phosphate-solubilizing rhizobacterium for bacterial biofertilizer.</title>
        <authorList>
            <person name="Kwak Y."/>
            <person name="Jung B.K."/>
            <person name="Shin J.H."/>
        </authorList>
    </citation>
    <scope>NUCLEOTIDE SEQUENCE [LARGE SCALE GENOMIC DNA]</scope>
    <source>
        <strain evidence="13">DSM 16299</strain>
    </source>
</reference>
<dbReference type="GO" id="GO:0005694">
    <property type="term" value="C:chromosome"/>
    <property type="evidence" value="ECO:0007669"/>
    <property type="project" value="InterPro"/>
</dbReference>
<evidence type="ECO:0000256" key="11">
    <source>
        <dbReference type="SAM" id="MobiDB-lite"/>
    </source>
</evidence>
<evidence type="ECO:0000313" key="13">
    <source>
        <dbReference type="EMBL" id="AIS17025.1"/>
    </source>
</evidence>
<dbReference type="InterPro" id="IPR002205">
    <property type="entry name" value="Topo_IIA_dom_A"/>
</dbReference>
<evidence type="ECO:0000259" key="12">
    <source>
        <dbReference type="PROSITE" id="PS52040"/>
    </source>
</evidence>
<dbReference type="Gene3D" id="3.90.199.10">
    <property type="entry name" value="Topoisomerase II, domain 5"/>
    <property type="match status" value="1"/>
</dbReference>
<keyword evidence="7 8" id="KW-0413">Isomerase</keyword>
<keyword evidence="8" id="KW-0963">Cytoplasm</keyword>
<feature type="compositionally biased region" description="Acidic residues" evidence="11">
    <location>
        <begin position="891"/>
        <end position="903"/>
    </location>
</feature>
<dbReference type="FunFam" id="3.90.199.10:FF:000001">
    <property type="entry name" value="DNA gyrase subunit A"/>
    <property type="match status" value="1"/>
</dbReference>
<dbReference type="HOGENOM" id="CLU_002977_6_1_6"/>
<feature type="domain" description="Topo IIA-type catalytic" evidence="12">
    <location>
        <begin position="34"/>
        <end position="534"/>
    </location>
</feature>
<protein>
    <recommendedName>
        <fullName evidence="8">DNA gyrase subunit A</fullName>
        <ecNumber evidence="8">5.6.2.2</ecNumber>
    </recommendedName>
</protein>
<dbReference type="OrthoDB" id="9806486at2"/>
<evidence type="ECO:0000256" key="5">
    <source>
        <dbReference type="ARBA" id="ARBA00023029"/>
    </source>
</evidence>
<keyword evidence="6 8" id="KW-0238">DNA-binding</keyword>
<dbReference type="GO" id="GO:0003677">
    <property type="term" value="F:DNA binding"/>
    <property type="evidence" value="ECO:0007669"/>
    <property type="project" value="UniProtKB-UniRule"/>
</dbReference>
<keyword evidence="4 8" id="KW-0067">ATP-binding</keyword>
<comment type="subunit">
    <text evidence="8">Heterotetramer, composed of two GyrA and two GyrB chains. In the heterotetramer, GyrA contains the active site tyrosine that forms a transient covalent intermediate with DNA, while GyrB binds cofactors and catalyzes ATP hydrolysis.</text>
</comment>
<feature type="short sequence motif" description="GyrA-box" evidence="8">
    <location>
        <begin position="561"/>
        <end position="567"/>
    </location>
</feature>
<evidence type="ECO:0000256" key="3">
    <source>
        <dbReference type="ARBA" id="ARBA00022741"/>
    </source>
</evidence>
<dbReference type="PANTHER" id="PTHR43493:SF5">
    <property type="entry name" value="DNA GYRASE SUBUNIT A, CHLOROPLASTIC_MITOCHONDRIAL"/>
    <property type="match status" value="1"/>
</dbReference>
<evidence type="ECO:0000256" key="7">
    <source>
        <dbReference type="ARBA" id="ARBA00023235"/>
    </source>
</evidence>
<dbReference type="FunFam" id="3.30.1360.40:FF:000002">
    <property type="entry name" value="DNA gyrase subunit A"/>
    <property type="match status" value="1"/>
</dbReference>
<evidence type="ECO:0000256" key="6">
    <source>
        <dbReference type="ARBA" id="ARBA00023125"/>
    </source>
</evidence>
<dbReference type="InterPro" id="IPR013757">
    <property type="entry name" value="Topo_IIA_A_a_sf"/>
</dbReference>
<dbReference type="RefSeq" id="WP_043187721.1">
    <property type="nucleotide sequence ID" value="NZ_CP009533.1"/>
</dbReference>
<dbReference type="NCBIfam" id="TIGR01063">
    <property type="entry name" value="gyrA"/>
    <property type="match status" value="1"/>
</dbReference>
<dbReference type="GO" id="GO:0005524">
    <property type="term" value="F:ATP binding"/>
    <property type="evidence" value="ECO:0007669"/>
    <property type="project" value="UniProtKB-UniRule"/>
</dbReference>
<feature type="compositionally biased region" description="Acidic residues" evidence="11">
    <location>
        <begin position="909"/>
        <end position="934"/>
    </location>
</feature>
<feature type="region of interest" description="Disordered" evidence="11">
    <location>
        <begin position="887"/>
        <end position="934"/>
    </location>
</feature>
<dbReference type="EMBL" id="CP009533">
    <property type="protein sequence ID" value="AIS17025.1"/>
    <property type="molecule type" value="Genomic_DNA"/>
</dbReference>
<dbReference type="SUPFAM" id="SSF56719">
    <property type="entry name" value="Type II DNA topoisomerase"/>
    <property type="match status" value="1"/>
</dbReference>
<keyword evidence="10" id="KW-0175">Coiled coil</keyword>
<dbReference type="STRING" id="216142.LT40_06195"/>
<evidence type="ECO:0000256" key="1">
    <source>
        <dbReference type="ARBA" id="ARBA00000185"/>
    </source>
</evidence>
<keyword evidence="3 8" id="KW-0547">Nucleotide-binding</keyword>
<dbReference type="EC" id="5.6.2.2" evidence="8"/>
<dbReference type="GO" id="GO:0005737">
    <property type="term" value="C:cytoplasm"/>
    <property type="evidence" value="ECO:0007669"/>
    <property type="project" value="UniProtKB-SubCell"/>
</dbReference>
<proteinExistence type="inferred from homology"/>
<evidence type="ECO:0000313" key="14">
    <source>
        <dbReference type="Proteomes" id="UP000029499"/>
    </source>
</evidence>
<comment type="similarity">
    <text evidence="2 8">Belongs to the type II topoisomerase GyrA/ParC subunit family.</text>
</comment>
<keyword evidence="5 8" id="KW-0799">Topoisomerase</keyword>
<gene>
    <name evidence="8" type="primary">gyrA</name>
    <name evidence="13" type="ORF">LT40_06195</name>
</gene>
<evidence type="ECO:0000256" key="10">
    <source>
        <dbReference type="SAM" id="Coils"/>
    </source>
</evidence>
<dbReference type="InterPro" id="IPR005743">
    <property type="entry name" value="GyrA"/>
</dbReference>
<dbReference type="SMART" id="SM00434">
    <property type="entry name" value="TOP4c"/>
    <property type="match status" value="1"/>
</dbReference>